<dbReference type="NCBIfam" id="TIGR01325">
    <property type="entry name" value="O_suc_HS_sulf"/>
    <property type="match status" value="1"/>
</dbReference>
<dbReference type="EC" id="2.5.1.-" evidence="3"/>
<comment type="pathway">
    <text evidence="3">Amino-acid biosynthesis; L-methionine biosynthesis via de novo pathway; L-homocysteine from O-succinyl-L-homoserine: step 1/1.</text>
</comment>
<dbReference type="InterPro" id="IPR015421">
    <property type="entry name" value="PyrdxlP-dep_Trfase_major"/>
</dbReference>
<accession>A0A3M0A814</accession>
<dbReference type="SUPFAM" id="SSF53383">
    <property type="entry name" value="PLP-dependent transferases"/>
    <property type="match status" value="1"/>
</dbReference>
<dbReference type="InterPro" id="IPR015422">
    <property type="entry name" value="PyrdxlP-dep_Trfase_small"/>
</dbReference>
<keyword evidence="7" id="KW-1185">Reference proteome</keyword>
<dbReference type="Proteomes" id="UP000267187">
    <property type="component" value="Unassembled WGS sequence"/>
</dbReference>
<dbReference type="RefSeq" id="WP_121877588.1">
    <property type="nucleotide sequence ID" value="NZ_REFJ01000005.1"/>
</dbReference>
<dbReference type="GO" id="GO:0071266">
    <property type="term" value="P:'de novo' L-methionine biosynthetic process"/>
    <property type="evidence" value="ECO:0007669"/>
    <property type="project" value="UniProtKB-UniRule"/>
</dbReference>
<comment type="function">
    <text evidence="3">Catalyzes the formation of L-homocysteine from O-succinyl-L-homoserine (OSHS) and hydrogen sulfide.</text>
</comment>
<dbReference type="CDD" id="cd00614">
    <property type="entry name" value="CGS_like"/>
    <property type="match status" value="1"/>
</dbReference>
<dbReference type="Gene3D" id="3.90.1150.10">
    <property type="entry name" value="Aspartate Aminotransferase, domain 1"/>
    <property type="match status" value="1"/>
</dbReference>
<reference evidence="6 7" key="1">
    <citation type="submission" date="2018-10" db="EMBL/GenBank/DDBJ databases">
        <title>Genomic Encyclopedia of Type Strains, Phase IV (KMG-IV): sequencing the most valuable type-strain genomes for metagenomic binning, comparative biology and taxonomic classification.</title>
        <authorList>
            <person name="Goeker M."/>
        </authorList>
    </citation>
    <scope>NUCLEOTIDE SEQUENCE [LARGE SCALE GENOMIC DNA]</scope>
    <source>
        <strain evidence="6 7">DSM 25080</strain>
    </source>
</reference>
<dbReference type="GO" id="GO:0019346">
    <property type="term" value="P:transsulfuration"/>
    <property type="evidence" value="ECO:0007669"/>
    <property type="project" value="InterPro"/>
</dbReference>
<comment type="subunit">
    <text evidence="3">Homotetramer.</text>
</comment>
<name>A0A3M0A814_9GAMM</name>
<gene>
    <name evidence="3" type="primary">metZ</name>
    <name evidence="6" type="ORF">DFR27_2299</name>
</gene>
<dbReference type="PANTHER" id="PTHR11808:SF80">
    <property type="entry name" value="CYSTATHIONINE GAMMA-LYASE"/>
    <property type="match status" value="1"/>
</dbReference>
<dbReference type="Gene3D" id="3.40.640.10">
    <property type="entry name" value="Type I PLP-dependent aspartate aminotransferase-like (Major domain)"/>
    <property type="match status" value="1"/>
</dbReference>
<dbReference type="InterPro" id="IPR006234">
    <property type="entry name" value="O-succ-hSer_sulfhydrylase"/>
</dbReference>
<keyword evidence="3" id="KW-0808">Transferase</keyword>
<evidence type="ECO:0000313" key="6">
    <source>
        <dbReference type="EMBL" id="RMA78958.1"/>
    </source>
</evidence>
<dbReference type="FunFam" id="3.40.640.10:FF:000046">
    <property type="entry name" value="Cystathionine gamma-lyase"/>
    <property type="match status" value="1"/>
</dbReference>
<dbReference type="InterPro" id="IPR000277">
    <property type="entry name" value="Cys/Met-Metab_PyrdxlP-dep_enz"/>
</dbReference>
<dbReference type="GO" id="GO:0071268">
    <property type="term" value="P:homocysteine biosynthetic process"/>
    <property type="evidence" value="ECO:0007669"/>
    <property type="project" value="InterPro"/>
</dbReference>
<dbReference type="InterPro" id="IPR015424">
    <property type="entry name" value="PyrdxlP-dep_Trfase"/>
</dbReference>
<dbReference type="GO" id="GO:0016846">
    <property type="term" value="F:carbon-sulfur lyase activity"/>
    <property type="evidence" value="ECO:0007669"/>
    <property type="project" value="TreeGrafter"/>
</dbReference>
<proteinExistence type="inferred from homology"/>
<dbReference type="AlphaFoldDB" id="A0A3M0A814"/>
<comment type="cofactor">
    <cofactor evidence="1 3 5">
        <name>pyridoxal 5'-phosphate</name>
        <dbReference type="ChEBI" id="CHEBI:597326"/>
    </cofactor>
</comment>
<dbReference type="GO" id="GO:0030170">
    <property type="term" value="F:pyridoxal phosphate binding"/>
    <property type="evidence" value="ECO:0007669"/>
    <property type="project" value="UniProtKB-UniRule"/>
</dbReference>
<evidence type="ECO:0000256" key="1">
    <source>
        <dbReference type="ARBA" id="ARBA00001933"/>
    </source>
</evidence>
<dbReference type="EMBL" id="REFJ01000005">
    <property type="protein sequence ID" value="RMA78958.1"/>
    <property type="molecule type" value="Genomic_DNA"/>
</dbReference>
<dbReference type="OrthoDB" id="9805807at2"/>
<organism evidence="6 7">
    <name type="scientific">Umboniibacter marinipuniceus</name>
    <dbReference type="NCBI Taxonomy" id="569599"/>
    <lineage>
        <taxon>Bacteria</taxon>
        <taxon>Pseudomonadati</taxon>
        <taxon>Pseudomonadota</taxon>
        <taxon>Gammaproteobacteria</taxon>
        <taxon>Cellvibrionales</taxon>
        <taxon>Cellvibrionaceae</taxon>
        <taxon>Umboniibacter</taxon>
    </lineage>
</organism>
<protein>
    <recommendedName>
        <fullName evidence="3">O-succinylhomoserine sulfhydrylase</fullName>
        <shortName evidence="3">OSH sulfhydrylase</shortName>
        <shortName evidence="3">OSHS sulfhydrylase</shortName>
        <ecNumber evidence="3">2.5.1.-</ecNumber>
    </recommendedName>
</protein>
<dbReference type="HAMAP" id="MF_02056">
    <property type="entry name" value="MetZ"/>
    <property type="match status" value="1"/>
</dbReference>
<sequence length="404" mass="43046">MDRNKQMAEGLSEARLETLAVRAGHERTMEGEHSEPIYTTSSYLFDSAADAAARFSGERDANVYSRYTNPTVRTFEQRLAAMEGADAAVGTSSGMAAILACCMSFLAAGDKVVCSRSVFGTTTALFTRYMTKFGVITEFVDLCDVSAWEAAVDSHTKLLFMETPSNPTNDVVSIRKIATIAQSVGALLAVDNCFSTPALQRPIEHGADLVVHSATKFLDGQGRVVGGAVCGRQALIDELVVYVRTCGPTMSPFNAWVFLKGLETLSLRMKAHSANAMELAQWLEAQPSIGKVNYCGLPSHSSHAAASEQMSGFGSVMSFTVSGGQAGAWAFIDATRICSLTANLGDAKTTIVHPATTTHGRISQAERDAAGISDNLIRVCVGLEDVEDLRDDFIRGLAAAEAVS</sequence>
<evidence type="ECO:0000256" key="3">
    <source>
        <dbReference type="HAMAP-Rule" id="MF_02056"/>
    </source>
</evidence>
<keyword evidence="2 3" id="KW-0663">Pyridoxal phosphate</keyword>
<comment type="similarity">
    <text evidence="3">Belongs to the trans-sulfuration enzymes family. MetZ subfamily.</text>
</comment>
<feature type="modified residue" description="N6-(pyridoxal phosphate)lysine" evidence="3 4">
    <location>
        <position position="216"/>
    </location>
</feature>
<keyword evidence="3" id="KW-0028">Amino-acid biosynthesis</keyword>
<dbReference type="InterPro" id="IPR054542">
    <property type="entry name" value="Cys_met_metab_PP"/>
</dbReference>
<dbReference type="NCBIfam" id="NF006003">
    <property type="entry name" value="PRK08133.1"/>
    <property type="match status" value="1"/>
</dbReference>
<comment type="catalytic activity">
    <reaction evidence="3">
        <text>O-succinyl-L-homoserine + hydrogen sulfide = L-homocysteine + succinate</text>
        <dbReference type="Rhea" id="RHEA:27826"/>
        <dbReference type="ChEBI" id="CHEBI:29919"/>
        <dbReference type="ChEBI" id="CHEBI:30031"/>
        <dbReference type="ChEBI" id="CHEBI:57661"/>
        <dbReference type="ChEBI" id="CHEBI:58199"/>
    </reaction>
</comment>
<dbReference type="PANTHER" id="PTHR11808">
    <property type="entry name" value="TRANS-SULFURATION ENZYME FAMILY MEMBER"/>
    <property type="match status" value="1"/>
</dbReference>
<dbReference type="GO" id="GO:0005737">
    <property type="term" value="C:cytoplasm"/>
    <property type="evidence" value="ECO:0007669"/>
    <property type="project" value="TreeGrafter"/>
</dbReference>
<evidence type="ECO:0000313" key="7">
    <source>
        <dbReference type="Proteomes" id="UP000267187"/>
    </source>
</evidence>
<dbReference type="GO" id="GO:0016765">
    <property type="term" value="F:transferase activity, transferring alkyl or aryl (other than methyl) groups"/>
    <property type="evidence" value="ECO:0007669"/>
    <property type="project" value="UniProtKB-UniRule"/>
</dbReference>
<dbReference type="Pfam" id="PF01053">
    <property type="entry name" value="Cys_Met_Meta_PP"/>
    <property type="match status" value="1"/>
</dbReference>
<dbReference type="PIRSF" id="PIRSF001434">
    <property type="entry name" value="CGS"/>
    <property type="match status" value="1"/>
</dbReference>
<evidence type="ECO:0000256" key="5">
    <source>
        <dbReference type="RuleBase" id="RU362118"/>
    </source>
</evidence>
<evidence type="ECO:0000256" key="4">
    <source>
        <dbReference type="PIRSR" id="PIRSR001434-2"/>
    </source>
</evidence>
<comment type="caution">
    <text evidence="6">The sequence shown here is derived from an EMBL/GenBank/DDBJ whole genome shotgun (WGS) entry which is preliminary data.</text>
</comment>
<evidence type="ECO:0000256" key="2">
    <source>
        <dbReference type="ARBA" id="ARBA00022898"/>
    </source>
</evidence>
<dbReference type="UniPathway" id="UPA00051">
    <property type="reaction ID" value="UER00449"/>
</dbReference>
<keyword evidence="3" id="KW-0486">Methionine biosynthesis</keyword>
<dbReference type="PROSITE" id="PS00868">
    <property type="entry name" value="CYS_MET_METAB_PP"/>
    <property type="match status" value="1"/>
</dbReference>